<reference evidence="2" key="1">
    <citation type="submission" date="2018-02" db="EMBL/GenBank/DDBJ databases">
        <title>Rhizophora mucronata_Transcriptome.</title>
        <authorList>
            <person name="Meera S.P."/>
            <person name="Sreeshan A."/>
            <person name="Augustine A."/>
        </authorList>
    </citation>
    <scope>NUCLEOTIDE SEQUENCE</scope>
    <source>
        <tissue evidence="2">Leaf</tissue>
    </source>
</reference>
<evidence type="ECO:0000256" key="1">
    <source>
        <dbReference type="SAM" id="MobiDB-lite"/>
    </source>
</evidence>
<feature type="compositionally biased region" description="Basic and acidic residues" evidence="1">
    <location>
        <begin position="125"/>
        <end position="136"/>
    </location>
</feature>
<proteinExistence type="predicted"/>
<feature type="region of interest" description="Disordered" evidence="1">
    <location>
        <begin position="549"/>
        <end position="583"/>
    </location>
</feature>
<dbReference type="PANTHER" id="PTHR34962:SF1">
    <property type="entry name" value="EMBRYO DEFECTIVE 1703-RELATED"/>
    <property type="match status" value="1"/>
</dbReference>
<organism evidence="2">
    <name type="scientific">Rhizophora mucronata</name>
    <name type="common">Asiatic mangrove</name>
    <dbReference type="NCBI Taxonomy" id="61149"/>
    <lineage>
        <taxon>Eukaryota</taxon>
        <taxon>Viridiplantae</taxon>
        <taxon>Streptophyta</taxon>
        <taxon>Embryophyta</taxon>
        <taxon>Tracheophyta</taxon>
        <taxon>Spermatophyta</taxon>
        <taxon>Magnoliopsida</taxon>
        <taxon>eudicotyledons</taxon>
        <taxon>Gunneridae</taxon>
        <taxon>Pentapetalae</taxon>
        <taxon>rosids</taxon>
        <taxon>fabids</taxon>
        <taxon>Malpighiales</taxon>
        <taxon>Rhizophoraceae</taxon>
        <taxon>Rhizophora</taxon>
    </lineage>
</organism>
<feature type="compositionally biased region" description="Polar residues" evidence="1">
    <location>
        <begin position="93"/>
        <end position="120"/>
    </location>
</feature>
<dbReference type="EMBL" id="GGEC01010781">
    <property type="protein sequence ID" value="MBW91264.1"/>
    <property type="molecule type" value="Transcribed_RNA"/>
</dbReference>
<evidence type="ECO:0000313" key="2">
    <source>
        <dbReference type="EMBL" id="MBW91264.1"/>
    </source>
</evidence>
<feature type="compositionally biased region" description="Polar residues" evidence="1">
    <location>
        <begin position="557"/>
        <end position="566"/>
    </location>
</feature>
<accession>A0A2P2JCR4</accession>
<feature type="region of interest" description="Disordered" evidence="1">
    <location>
        <begin position="77"/>
        <end position="137"/>
    </location>
</feature>
<dbReference type="AlphaFoldDB" id="A0A2P2JCR4"/>
<sequence length="1153" mass="131523">MELLLLNPPFPSRPQMRASLMPSKSSIKACNTYRYRIPIFNFHKTLSIPFQLTFFATSRDVHVSAYFGRPTSRRNSLREKLIDEDSRVRKNKPISQNPRSEFQNPNPSFDYSNSNKSQESLDCGGVKDVKEGDSSHGVDVTEDLSVSEVAGEWNSESNKCGESVLLMKLEKWVDQYKKDTAYWGIGSSPIFTVFLDIGGKVNRVLVNEDEVLKRSNVEKGEPEDLKEFHSKLLQAKALAIEMERGGSVIPRNSSLAKFVVLGEKSSSASTIHSFVLQPEVIIPMLPKVGRLVFFGFIVVWAIKKLFTSRDQEERCTELEKEMMRRKIKSRKEKEALEKDKVEVVQLPLESPMVSNEKPKLDKQELMKSIFKAKASKERLALADHSCSQATEAIEFDAEIQKIRSMARQARDIESREQCKISEDREEKNSMNKDTISKMKTLKENKHNIDAGKERDMLETSVRTCLHESKDDDTGFLSKGSTVENRFMQTYNTSYVKISENRVESVTGEDIIHSSDTHDHESCMSKNASIKTKLRVIRSVKEARELLAKKGSHHIQEPQVNTVQESANLSSLPSGNISSSKPSDEVDVDGKVFGSFMSSTILPATKNCEEYISKRNEFVPTKNGEITHPGERFGLHDLQKPQTFLNSKIDVAGSERPESLKRENWMENNFHEVEPIVKMIGDGIRDNYKIAKEKAAHQISTDLTKLGFEEDDSELEWMKDDGLREIVSRVRDNELAGRDPFYLMDAEDKLKFFKGLEKKVVKENEKLLQVHEYLHANIENIDYGADGISLYDPPEKIIPRWKVPLTEKHPKFLNSFLKLQSEGSSGNAGTSCPVKKDEQNFHINSRGAQDNQNIVDPLTSANYELKKNLCDKDPKDSRTIIESSDGSIRAGKKSGKEYWQHTKKWSRGFLDSYNAETDPEVKSIMKDIGKDLDRWITEKEIQEAAELMTELPRRNKKFMEKKINKLKREMQLFGPQAVMSKYREYAEEKEEDRLWWLDLPHILCIELYVMENGEQKIGFYSLEMAADLELDPKPRHVIAFVDSADCKNLCYIIQAHMAMLGNGYAFVVPQLPKDAFREAKANGFSVTVIRKGELQLNVDQTLEEVEEQITEIGSKIYHDRLMQECSVNINSLTKGVFGVSNQTSSSKRKRPSKK</sequence>
<protein>
    <submittedName>
        <fullName evidence="2">Uncharacterized protein</fullName>
    </submittedName>
</protein>
<feature type="compositionally biased region" description="Basic and acidic residues" evidence="1">
    <location>
        <begin position="77"/>
        <end position="88"/>
    </location>
</feature>
<feature type="compositionally biased region" description="Low complexity" evidence="1">
    <location>
        <begin position="567"/>
        <end position="580"/>
    </location>
</feature>
<name>A0A2P2JCR4_RHIMU</name>
<dbReference type="PANTHER" id="PTHR34962">
    <property type="entry name" value="EMBRYO DEFECTIVE 1703-RELATED"/>
    <property type="match status" value="1"/>
</dbReference>